<accession>A0A2P5A8G5</accession>
<dbReference type="AlphaFoldDB" id="A0A2P5A8G5"/>
<reference evidence="2" key="1">
    <citation type="submission" date="2016-06" db="EMBL/GenBank/DDBJ databases">
        <title>Parallel loss of symbiosis genes in relatives of nitrogen-fixing non-legume Parasponia.</title>
        <authorList>
            <person name="Van Velzen R."/>
            <person name="Holmer R."/>
            <person name="Bu F."/>
            <person name="Rutten L."/>
            <person name="Van Zeijl A."/>
            <person name="Liu W."/>
            <person name="Santuari L."/>
            <person name="Cao Q."/>
            <person name="Sharma T."/>
            <person name="Shen D."/>
            <person name="Roswanjaya Y."/>
            <person name="Wardhani T."/>
            <person name="Kalhor M.S."/>
            <person name="Jansen J."/>
            <person name="Van den Hoogen J."/>
            <person name="Gungor B."/>
            <person name="Hartog M."/>
            <person name="Hontelez J."/>
            <person name="Verver J."/>
            <person name="Yang W.-C."/>
            <person name="Schijlen E."/>
            <person name="Repin R."/>
            <person name="Schilthuizen M."/>
            <person name="Schranz E."/>
            <person name="Heidstra R."/>
            <person name="Miyata K."/>
            <person name="Fedorova E."/>
            <person name="Kohlen W."/>
            <person name="Bisseling T."/>
            <person name="Smit S."/>
            <person name="Geurts R."/>
        </authorList>
    </citation>
    <scope>NUCLEOTIDE SEQUENCE [LARGE SCALE GENOMIC DNA]</scope>
    <source>
        <strain evidence="2">cv. WU1-14</strain>
    </source>
</reference>
<organism evidence="1 2">
    <name type="scientific">Parasponia andersonii</name>
    <name type="common">Sponia andersonii</name>
    <dbReference type="NCBI Taxonomy" id="3476"/>
    <lineage>
        <taxon>Eukaryota</taxon>
        <taxon>Viridiplantae</taxon>
        <taxon>Streptophyta</taxon>
        <taxon>Embryophyta</taxon>
        <taxon>Tracheophyta</taxon>
        <taxon>Spermatophyta</taxon>
        <taxon>Magnoliopsida</taxon>
        <taxon>eudicotyledons</taxon>
        <taxon>Gunneridae</taxon>
        <taxon>Pentapetalae</taxon>
        <taxon>rosids</taxon>
        <taxon>fabids</taxon>
        <taxon>Rosales</taxon>
        <taxon>Cannabaceae</taxon>
        <taxon>Parasponia</taxon>
    </lineage>
</organism>
<name>A0A2P5A8G5_PARAD</name>
<evidence type="ECO:0000313" key="2">
    <source>
        <dbReference type="Proteomes" id="UP000237105"/>
    </source>
</evidence>
<feature type="non-terminal residue" evidence="1">
    <location>
        <position position="1"/>
    </location>
</feature>
<keyword evidence="2" id="KW-1185">Reference proteome</keyword>
<dbReference type="PANTHER" id="PTHR46162:SF9">
    <property type="entry name" value="MATH DOMAIN-CONTAINING PROTEIN"/>
    <property type="match status" value="1"/>
</dbReference>
<dbReference type="Gene3D" id="2.60.210.10">
    <property type="entry name" value="Apoptosis, Tumor Necrosis Factor Receptor Associated Protein 2, Chain A"/>
    <property type="match status" value="1"/>
</dbReference>
<dbReference type="STRING" id="3476.A0A2P5A8G5"/>
<dbReference type="OrthoDB" id="1883087at2759"/>
<dbReference type="InterPro" id="IPR008974">
    <property type="entry name" value="TRAF-like"/>
</dbReference>
<comment type="caution">
    <text evidence="1">The sequence shown here is derived from an EMBL/GenBank/DDBJ whole genome shotgun (WGS) entry which is preliminary data.</text>
</comment>
<sequence>RLSGALHAKFIDLETFNNPTKGYLVNGECTFGAEVFVIKNSIQGQYLPLINDPVTCTNTWKLNRYSFEIPRRSESNFFFFSVDAISGGFCSIPVDLLRVMETAFQCF</sequence>
<dbReference type="EMBL" id="JXTB01000777">
    <property type="protein sequence ID" value="PON32845.1"/>
    <property type="molecule type" value="Genomic_DNA"/>
</dbReference>
<gene>
    <name evidence="1" type="ORF">PanWU01x14_357750</name>
</gene>
<proteinExistence type="predicted"/>
<dbReference type="SUPFAM" id="SSF49599">
    <property type="entry name" value="TRAF domain-like"/>
    <property type="match status" value="1"/>
</dbReference>
<dbReference type="Proteomes" id="UP000237105">
    <property type="component" value="Unassembled WGS sequence"/>
</dbReference>
<dbReference type="PANTHER" id="PTHR46162">
    <property type="entry name" value="TRAF-LIKE FAMILY PROTEIN"/>
    <property type="match status" value="1"/>
</dbReference>
<evidence type="ECO:0000313" key="1">
    <source>
        <dbReference type="EMBL" id="PON32845.1"/>
    </source>
</evidence>
<protein>
    <submittedName>
        <fullName evidence="1">TRAF-like</fullName>
    </submittedName>
</protein>